<evidence type="ECO:0000259" key="4">
    <source>
        <dbReference type="Pfam" id="PF00534"/>
    </source>
</evidence>
<protein>
    <submittedName>
        <fullName evidence="6">Glycosyltransferase</fullName>
        <ecNumber evidence="6">2.4.-.-</ecNumber>
    </submittedName>
</protein>
<dbReference type="SUPFAM" id="SSF53756">
    <property type="entry name" value="UDP-Glycosyltransferase/glycogen phosphorylase"/>
    <property type="match status" value="1"/>
</dbReference>
<comment type="caution">
    <text evidence="6">The sequence shown here is derived from an EMBL/GenBank/DDBJ whole genome shotgun (WGS) entry which is preliminary data.</text>
</comment>
<dbReference type="EC" id="2.4.-.-" evidence="6"/>
<evidence type="ECO:0000256" key="2">
    <source>
        <dbReference type="ARBA" id="ARBA00022676"/>
    </source>
</evidence>
<keyword evidence="2 6" id="KW-0328">Glycosyltransferase</keyword>
<evidence type="ECO:0000313" key="6">
    <source>
        <dbReference type="EMBL" id="MEJ8572838.1"/>
    </source>
</evidence>
<dbReference type="PANTHER" id="PTHR12526:SF640">
    <property type="entry name" value="COLANIC ACID BIOSYNTHESIS GLYCOSYLTRANSFERASE WCAL-RELATED"/>
    <property type="match status" value="1"/>
</dbReference>
<reference evidence="6 7" key="1">
    <citation type="submission" date="2024-02" db="EMBL/GenBank/DDBJ databases">
        <title>Genome analysis and characterization of Microbaculum marinisediminis sp. nov., isolated from marine sediment.</title>
        <authorList>
            <person name="Du Z.-J."/>
            <person name="Ye Y.-Q."/>
            <person name="Zhang Z.-R."/>
            <person name="Yuan S.-M."/>
            <person name="Zhang X.-Y."/>
        </authorList>
    </citation>
    <scope>NUCLEOTIDE SEQUENCE [LARGE SCALE GENOMIC DNA]</scope>
    <source>
        <strain evidence="6 7">SDUM1044001</strain>
    </source>
</reference>
<proteinExistence type="inferred from homology"/>
<evidence type="ECO:0000259" key="5">
    <source>
        <dbReference type="Pfam" id="PF13439"/>
    </source>
</evidence>
<dbReference type="InterPro" id="IPR028098">
    <property type="entry name" value="Glyco_trans_4-like_N"/>
</dbReference>
<dbReference type="Pfam" id="PF00534">
    <property type="entry name" value="Glycos_transf_1"/>
    <property type="match status" value="1"/>
</dbReference>
<gene>
    <name evidence="6" type="ORF">V3328_15210</name>
</gene>
<dbReference type="Pfam" id="PF13439">
    <property type="entry name" value="Glyco_transf_4"/>
    <property type="match status" value="1"/>
</dbReference>
<dbReference type="InterPro" id="IPR001296">
    <property type="entry name" value="Glyco_trans_1"/>
</dbReference>
<accession>A0AAW9RY43</accession>
<dbReference type="GO" id="GO:0016757">
    <property type="term" value="F:glycosyltransferase activity"/>
    <property type="evidence" value="ECO:0007669"/>
    <property type="project" value="UniProtKB-KW"/>
</dbReference>
<dbReference type="AlphaFoldDB" id="A0AAW9RY43"/>
<name>A0AAW9RY43_9HYPH</name>
<evidence type="ECO:0000256" key="3">
    <source>
        <dbReference type="ARBA" id="ARBA00022679"/>
    </source>
</evidence>
<dbReference type="EMBL" id="JAZHOF010000006">
    <property type="protein sequence ID" value="MEJ8572838.1"/>
    <property type="molecule type" value="Genomic_DNA"/>
</dbReference>
<sequence>MDASVAVPVFRLDRWELRLSVRLARRSGGAVDRMRERAIAKFLRHHRVGVVLGEYLDNFIDFIPLLDHLDIPYIAQAHGMDVSRELRQPGMAQRYLSYRSARAVLTRNEFHRQRLIRIGLPAEKVHVNPGGVDIPTELPEKSADSCRRLLAVGLMVPKKAPIFLLEAFRRAAAENPELSLDYVGGGALFPAAQQFVQACGLNDRVRLHGFASEETKLRLLGECGVFVQHSMTTPDGDEEGLPAAIQEAMAHGLAVVSTRHSGISEAVIEGETGILVDEGDVEGMAAALVVIGPSARSLGEAGYRRAAALYAWDHERSRLDGWLSAA</sequence>
<keyword evidence="3 6" id="KW-0808">Transferase</keyword>
<comment type="similarity">
    <text evidence="1">Belongs to the glycosyltransferase group 1 family. Glycosyltransferase 4 subfamily.</text>
</comment>
<dbReference type="Gene3D" id="3.40.50.2000">
    <property type="entry name" value="Glycogen Phosphorylase B"/>
    <property type="match status" value="2"/>
</dbReference>
<keyword evidence="7" id="KW-1185">Reference proteome</keyword>
<feature type="domain" description="Glycosyltransferase subfamily 4-like N-terminal" evidence="5">
    <location>
        <begin position="36"/>
        <end position="134"/>
    </location>
</feature>
<organism evidence="6 7">
    <name type="scientific">Microbaculum marinum</name>
    <dbReference type="NCBI Taxonomy" id="1764581"/>
    <lineage>
        <taxon>Bacteria</taxon>
        <taxon>Pseudomonadati</taxon>
        <taxon>Pseudomonadota</taxon>
        <taxon>Alphaproteobacteria</taxon>
        <taxon>Hyphomicrobiales</taxon>
        <taxon>Tepidamorphaceae</taxon>
        <taxon>Microbaculum</taxon>
    </lineage>
</organism>
<evidence type="ECO:0000256" key="1">
    <source>
        <dbReference type="ARBA" id="ARBA00009481"/>
    </source>
</evidence>
<feature type="domain" description="Glycosyl transferase family 1" evidence="4">
    <location>
        <begin position="148"/>
        <end position="288"/>
    </location>
</feature>
<evidence type="ECO:0000313" key="7">
    <source>
        <dbReference type="Proteomes" id="UP001378188"/>
    </source>
</evidence>
<dbReference type="Proteomes" id="UP001378188">
    <property type="component" value="Unassembled WGS sequence"/>
</dbReference>
<dbReference type="PANTHER" id="PTHR12526">
    <property type="entry name" value="GLYCOSYLTRANSFERASE"/>
    <property type="match status" value="1"/>
</dbReference>